<feature type="domain" description="NB-ARC" evidence="7">
    <location>
        <begin position="171"/>
        <end position="270"/>
    </location>
</feature>
<keyword evidence="12" id="KW-1185">Reference proteome</keyword>
<keyword evidence="2" id="KW-0433">Leucine-rich repeat</keyword>
<dbReference type="Pfam" id="PF00931">
    <property type="entry name" value="NB-ARC"/>
    <property type="match status" value="2"/>
</dbReference>
<comment type="caution">
    <text evidence="11">The sequence shown here is derived from an EMBL/GenBank/DDBJ whole genome shotgun (WGS) entry which is preliminary data.</text>
</comment>
<dbReference type="OrthoDB" id="431454at2759"/>
<dbReference type="Gramene" id="TVU46796">
    <property type="protein sequence ID" value="TVU46796"/>
    <property type="gene ID" value="EJB05_06359"/>
</dbReference>
<feature type="domain" description="NB-ARC" evidence="7">
    <location>
        <begin position="320"/>
        <end position="396"/>
    </location>
</feature>
<dbReference type="GO" id="GO:0043531">
    <property type="term" value="F:ADP binding"/>
    <property type="evidence" value="ECO:0007669"/>
    <property type="project" value="InterPro"/>
</dbReference>
<dbReference type="InterPro" id="IPR027417">
    <property type="entry name" value="P-loop_NTPase"/>
</dbReference>
<dbReference type="GO" id="GO:0009626">
    <property type="term" value="P:plant-type hypersensitive response"/>
    <property type="evidence" value="ECO:0007669"/>
    <property type="project" value="UniProtKB-ARBA"/>
</dbReference>
<dbReference type="Pfam" id="PF18052">
    <property type="entry name" value="Rx_N"/>
    <property type="match status" value="1"/>
</dbReference>
<dbReference type="InterPro" id="IPR055414">
    <property type="entry name" value="LRR_R13L4/SHOC2-like"/>
</dbReference>
<evidence type="ECO:0000256" key="5">
    <source>
        <dbReference type="ARBA" id="ARBA00022821"/>
    </source>
</evidence>
<dbReference type="Gene3D" id="3.40.50.300">
    <property type="entry name" value="P-loop containing nucleotide triphosphate hydrolases"/>
    <property type="match status" value="1"/>
</dbReference>
<protein>
    <recommendedName>
        <fullName evidence="13">NB-ARC domain-containing protein</fullName>
    </recommendedName>
</protein>
<proteinExistence type="inferred from homology"/>
<dbReference type="SMART" id="SM00369">
    <property type="entry name" value="LRR_TYP"/>
    <property type="match status" value="2"/>
</dbReference>
<sequence>MTELVVTAVLKPLLGKLAMLLGNEYNLLVGVRGDVEFLQRELSSMDVLLREKKHCGGGDYWMIKLKDMVCDIEDGIDDFMRRLGSGDEKDGFIRDIVKQLKLKERHEIAEKLHELRSLIEEEGARRMRYGGDGSSTSVAVQNTTKSKTDLDREAALYVGAPHQLVGMNGPVEKIVDLLTLDENATAQQLQIVSIHGPGGLGKTTLAHQVHSKIQGQFDYTALVSVSQRASHANIEEILMKIAPVAGTSAGTMDRWQLINNAKNYLQDKRYAYKPIRLDYSCQRYSHALNIVDCSLERHRVELERRLKVELIYGGSDLAGMQDKTRYFIVFDDIWDSDIWEVLKSALPMNGNHSRVITTTRIFEVAKSCSSQSYHIHKMEPLNEDHSKELFTKRIFGTKRRCPKTLDELANQILKKCGGIPLAIITIGGLLVRNPAKKKEWKEVLNSLGNSDAHELEGMNKILSLSFSDLPYDLRNCFFYLSIFPEDCEINRERLVLRWISEGFICGKNENQKELRKVGEKYFYELVNRSLIQPVDIQYNGLPQACRVHDLMLSLIVSLAEKEHSIIVLDDRECPSVRNKIRWLSMHTDKHALMKVVTDNQRYVRSLSLFPSIKQLPAFSDFQALRVLDAKGCHFAEHQKWKYLRSLIHLKYLDLSDTNVTELPKEIGNLQCLETLDLRHCPIKSLPSTLLDLHKLVRLFVSRGVILPDRIGNMLALEEISHVAILCNSSEFVEQLGSLSKLRVLRVDGRYSWYGSKNQIGPRHVDIKKFLLPSLCKLGRNNLKSLEIDLPDDSLVPSILDSCCGLEELIISNFISSVPKCMRLLEDLSYLDIKLDEIEAEDLDVLSYMSASLEFLRLHLSTSPYERLVIDTEGFLSLKHFEFCCDDGGMGLEFAEEAMPELKRLDLEIGVRKTMSKYDSFDFGIKNLGALVHVNVKLDCNYAERQEIKAAEIAITSGVRARRIVPQIQKIEEFYNTGCIYKLVFCIEGPDRFVNEQCKLCWHLKITRFFLHNTCLAGFARQPGRILDGPWPSLGQGATDCIKDEDNRLILEVSETVFQIAG</sequence>
<keyword evidence="3" id="KW-0677">Repeat</keyword>
<comment type="similarity">
    <text evidence="1">Belongs to the disease resistance NB-LRR family.</text>
</comment>
<evidence type="ECO:0000259" key="8">
    <source>
        <dbReference type="Pfam" id="PF18052"/>
    </source>
</evidence>
<reference evidence="11 12" key="1">
    <citation type="journal article" date="2019" name="Sci. Rep.">
        <title>A high-quality genome of Eragrostis curvula grass provides insights into Poaceae evolution and supports new strategies to enhance forage quality.</title>
        <authorList>
            <person name="Carballo J."/>
            <person name="Santos B.A.C.M."/>
            <person name="Zappacosta D."/>
            <person name="Garbus I."/>
            <person name="Selva J.P."/>
            <person name="Gallo C.A."/>
            <person name="Diaz A."/>
            <person name="Albertini E."/>
            <person name="Caccamo M."/>
            <person name="Echenique V."/>
        </authorList>
    </citation>
    <scope>NUCLEOTIDE SEQUENCE [LARGE SCALE GENOMIC DNA]</scope>
    <source>
        <strain evidence="12">cv. Victoria</strain>
        <tissue evidence="11">Leaf</tissue>
    </source>
</reference>
<gene>
    <name evidence="11" type="ORF">EJB05_06359</name>
</gene>
<accession>A0A5J9WFR2</accession>
<dbReference type="InterPro" id="IPR058922">
    <property type="entry name" value="WHD_DRP"/>
</dbReference>
<dbReference type="SUPFAM" id="SSF52058">
    <property type="entry name" value="L domain-like"/>
    <property type="match status" value="1"/>
</dbReference>
<dbReference type="InterPro" id="IPR003591">
    <property type="entry name" value="Leu-rich_rpt_typical-subtyp"/>
</dbReference>
<feature type="domain" description="Disease resistance N-terminal" evidence="8">
    <location>
        <begin position="9"/>
        <end position="92"/>
    </location>
</feature>
<dbReference type="Pfam" id="PF23559">
    <property type="entry name" value="WHD_DRP"/>
    <property type="match status" value="1"/>
</dbReference>
<keyword evidence="5" id="KW-0611">Plant defense</keyword>
<evidence type="ECO:0000256" key="4">
    <source>
        <dbReference type="ARBA" id="ARBA00022741"/>
    </source>
</evidence>
<dbReference type="CDD" id="cd14798">
    <property type="entry name" value="RX-CC_like"/>
    <property type="match status" value="1"/>
</dbReference>
<evidence type="ECO:0000259" key="9">
    <source>
        <dbReference type="Pfam" id="PF23559"/>
    </source>
</evidence>
<dbReference type="InterPro" id="IPR036388">
    <property type="entry name" value="WH-like_DNA-bd_sf"/>
</dbReference>
<keyword evidence="4" id="KW-0547">Nucleotide-binding</keyword>
<evidence type="ECO:0000256" key="6">
    <source>
        <dbReference type="ARBA" id="ARBA00023054"/>
    </source>
</evidence>
<dbReference type="Gene3D" id="1.10.10.10">
    <property type="entry name" value="Winged helix-like DNA-binding domain superfamily/Winged helix DNA-binding domain"/>
    <property type="match status" value="1"/>
</dbReference>
<dbReference type="Pfam" id="PF23598">
    <property type="entry name" value="LRR_14"/>
    <property type="match status" value="1"/>
</dbReference>
<dbReference type="Gene3D" id="1.20.5.4130">
    <property type="match status" value="1"/>
</dbReference>
<evidence type="ECO:0000313" key="12">
    <source>
        <dbReference type="Proteomes" id="UP000324897"/>
    </source>
</evidence>
<evidence type="ECO:0000256" key="3">
    <source>
        <dbReference type="ARBA" id="ARBA00022737"/>
    </source>
</evidence>
<evidence type="ECO:0000256" key="1">
    <source>
        <dbReference type="ARBA" id="ARBA00008894"/>
    </source>
</evidence>
<dbReference type="GO" id="GO:0002758">
    <property type="term" value="P:innate immune response-activating signaling pathway"/>
    <property type="evidence" value="ECO:0007669"/>
    <property type="project" value="UniProtKB-ARBA"/>
</dbReference>
<dbReference type="Gene3D" id="1.10.8.430">
    <property type="entry name" value="Helical domain of apoptotic protease-activating factors"/>
    <property type="match status" value="1"/>
</dbReference>
<dbReference type="InterPro" id="IPR044974">
    <property type="entry name" value="Disease_R_plants"/>
</dbReference>
<dbReference type="Gene3D" id="3.80.10.10">
    <property type="entry name" value="Ribonuclease Inhibitor"/>
    <property type="match status" value="2"/>
</dbReference>
<evidence type="ECO:0000256" key="2">
    <source>
        <dbReference type="ARBA" id="ARBA00022614"/>
    </source>
</evidence>
<keyword evidence="6" id="KW-0175">Coiled coil</keyword>
<feature type="domain" description="Disease resistance R13L4/SHOC-2-like LRR" evidence="10">
    <location>
        <begin position="603"/>
        <end position="961"/>
    </location>
</feature>
<dbReference type="AlphaFoldDB" id="A0A5J9WFR2"/>
<evidence type="ECO:0000259" key="10">
    <source>
        <dbReference type="Pfam" id="PF23598"/>
    </source>
</evidence>
<dbReference type="FunFam" id="1.10.10.10:FF:000322">
    <property type="entry name" value="Probable disease resistance protein At1g63360"/>
    <property type="match status" value="1"/>
</dbReference>
<dbReference type="InterPro" id="IPR038005">
    <property type="entry name" value="RX-like_CC"/>
</dbReference>
<dbReference type="PRINTS" id="PR00364">
    <property type="entry name" value="DISEASERSIST"/>
</dbReference>
<dbReference type="PANTHER" id="PTHR23155">
    <property type="entry name" value="DISEASE RESISTANCE PROTEIN RP"/>
    <property type="match status" value="1"/>
</dbReference>
<evidence type="ECO:0000259" key="7">
    <source>
        <dbReference type="Pfam" id="PF00931"/>
    </source>
</evidence>
<dbReference type="Proteomes" id="UP000324897">
    <property type="component" value="Chromosome 5"/>
</dbReference>
<organism evidence="11 12">
    <name type="scientific">Eragrostis curvula</name>
    <name type="common">weeping love grass</name>
    <dbReference type="NCBI Taxonomy" id="38414"/>
    <lineage>
        <taxon>Eukaryota</taxon>
        <taxon>Viridiplantae</taxon>
        <taxon>Streptophyta</taxon>
        <taxon>Embryophyta</taxon>
        <taxon>Tracheophyta</taxon>
        <taxon>Spermatophyta</taxon>
        <taxon>Magnoliopsida</taxon>
        <taxon>Liliopsida</taxon>
        <taxon>Poales</taxon>
        <taxon>Poaceae</taxon>
        <taxon>PACMAD clade</taxon>
        <taxon>Chloridoideae</taxon>
        <taxon>Eragrostideae</taxon>
        <taxon>Eragrostidinae</taxon>
        <taxon>Eragrostis</taxon>
    </lineage>
</organism>
<evidence type="ECO:0008006" key="13">
    <source>
        <dbReference type="Google" id="ProtNLM"/>
    </source>
</evidence>
<dbReference type="SUPFAM" id="SSF52540">
    <property type="entry name" value="P-loop containing nucleoside triphosphate hydrolases"/>
    <property type="match status" value="1"/>
</dbReference>
<dbReference type="PANTHER" id="PTHR23155:SF1137">
    <property type="entry name" value="OS08G0387700 PROTEIN"/>
    <property type="match status" value="1"/>
</dbReference>
<dbReference type="InterPro" id="IPR041118">
    <property type="entry name" value="Rx_N"/>
</dbReference>
<dbReference type="InterPro" id="IPR002182">
    <property type="entry name" value="NB-ARC"/>
</dbReference>
<feature type="domain" description="Disease resistance protein winged helix" evidence="9">
    <location>
        <begin position="482"/>
        <end position="555"/>
    </location>
</feature>
<evidence type="ECO:0000313" key="11">
    <source>
        <dbReference type="EMBL" id="TVU46796.1"/>
    </source>
</evidence>
<dbReference type="GO" id="GO:0042742">
    <property type="term" value="P:defense response to bacterium"/>
    <property type="evidence" value="ECO:0007669"/>
    <property type="project" value="UniProtKB-ARBA"/>
</dbReference>
<dbReference type="EMBL" id="RWGY01000004">
    <property type="protein sequence ID" value="TVU46796.1"/>
    <property type="molecule type" value="Genomic_DNA"/>
</dbReference>
<name>A0A5J9WFR2_9POAL</name>
<dbReference type="InterPro" id="IPR032675">
    <property type="entry name" value="LRR_dom_sf"/>
</dbReference>
<dbReference type="InterPro" id="IPR042197">
    <property type="entry name" value="Apaf_helical"/>
</dbReference>